<protein>
    <recommendedName>
        <fullName evidence="1">HTH cro/C1-type domain-containing protein</fullName>
    </recommendedName>
</protein>
<feature type="domain" description="HTH cro/C1-type" evidence="1">
    <location>
        <begin position="12"/>
        <end position="67"/>
    </location>
</feature>
<dbReference type="Proteomes" id="UP000067523">
    <property type="component" value="Chromosome"/>
</dbReference>
<evidence type="ECO:0000313" key="3">
    <source>
        <dbReference type="Proteomes" id="UP000067523"/>
    </source>
</evidence>
<dbReference type="Gene3D" id="1.10.260.40">
    <property type="entry name" value="lambda repressor-like DNA-binding domains"/>
    <property type="match status" value="1"/>
</dbReference>
<dbReference type="KEGG" id="erx:ATZ35_14665"/>
<dbReference type="RefSeq" id="WP_208927905.1">
    <property type="nucleotide sequence ID" value="NZ_CP013655.1"/>
</dbReference>
<proteinExistence type="predicted"/>
<dbReference type="InterPro" id="IPR001387">
    <property type="entry name" value="Cro/C1-type_HTH"/>
</dbReference>
<gene>
    <name evidence="2" type="ORF">ATZ35_14665</name>
</gene>
<evidence type="ECO:0000259" key="1">
    <source>
        <dbReference type="PROSITE" id="PS50943"/>
    </source>
</evidence>
<accession>A0A0U2WSY7</accession>
<sequence>MEINLKAVGLRIKQIRNQHNYSMARFANLVGNSSASTVNNWEKGNNLPKQDRLEKIAILGSTTADWIRYGDFEDYVTQLLNEANLQHELNIEQQQQLMLTLKKQKISYTQDLKILTTASKLFPVYFEKNYQFDLSKPHALIISEDSTTYSIEQNDRYRTGFLPMIEALLYDSDQKEVNASVLFLVFDLLKRTESNKHYLSILPLFKMVSDIVTNDITYRNKPIAKIVNYDDLTKKHTANKGKPLSGKTVLKKYLQTKKELIDVLDAFYSEYNNPQ</sequence>
<reference evidence="3" key="1">
    <citation type="submission" date="2015-12" db="EMBL/GenBank/DDBJ databases">
        <authorList>
            <person name="Lauer A."/>
            <person name="Humrighouse B."/>
            <person name="Loparev V."/>
            <person name="Shewmaker P.L."/>
            <person name="Whitney A.M."/>
            <person name="McLaughlin R.W."/>
        </authorList>
    </citation>
    <scope>NUCLEOTIDE SEQUENCE [LARGE SCALE GENOMIC DNA]</scope>
    <source>
        <strain evidence="3">LMG 26678</strain>
    </source>
</reference>
<keyword evidence="3" id="KW-1185">Reference proteome</keyword>
<dbReference type="CDD" id="cd00093">
    <property type="entry name" value="HTH_XRE"/>
    <property type="match status" value="1"/>
</dbReference>
<dbReference type="AlphaFoldDB" id="A0A0U2WSY7"/>
<evidence type="ECO:0000313" key="2">
    <source>
        <dbReference type="EMBL" id="ALS38342.1"/>
    </source>
</evidence>
<dbReference type="PROSITE" id="PS50943">
    <property type="entry name" value="HTH_CROC1"/>
    <property type="match status" value="1"/>
</dbReference>
<dbReference type="EMBL" id="CP013655">
    <property type="protein sequence ID" value="ALS38342.1"/>
    <property type="molecule type" value="Genomic_DNA"/>
</dbReference>
<dbReference type="SUPFAM" id="SSF47413">
    <property type="entry name" value="lambda repressor-like DNA-binding domains"/>
    <property type="match status" value="1"/>
</dbReference>
<name>A0A0U2WSY7_9ENTE</name>
<dbReference type="SMART" id="SM00530">
    <property type="entry name" value="HTH_XRE"/>
    <property type="match status" value="1"/>
</dbReference>
<organism evidence="2 3">
    <name type="scientific">Enterococcus rotai</name>
    <dbReference type="NCBI Taxonomy" id="118060"/>
    <lineage>
        <taxon>Bacteria</taxon>
        <taxon>Bacillati</taxon>
        <taxon>Bacillota</taxon>
        <taxon>Bacilli</taxon>
        <taxon>Lactobacillales</taxon>
        <taxon>Enterococcaceae</taxon>
        <taxon>Enterococcus</taxon>
    </lineage>
</organism>
<dbReference type="GO" id="GO:0003677">
    <property type="term" value="F:DNA binding"/>
    <property type="evidence" value="ECO:0007669"/>
    <property type="project" value="InterPro"/>
</dbReference>
<dbReference type="Pfam" id="PF01381">
    <property type="entry name" value="HTH_3"/>
    <property type="match status" value="1"/>
</dbReference>
<dbReference type="STRING" id="118060.ATZ35_14665"/>
<dbReference type="InterPro" id="IPR010982">
    <property type="entry name" value="Lambda_DNA-bd_dom_sf"/>
</dbReference>